<organism evidence="1">
    <name type="scientific">Candidatus Kentrum sp. DK</name>
    <dbReference type="NCBI Taxonomy" id="2126562"/>
    <lineage>
        <taxon>Bacteria</taxon>
        <taxon>Pseudomonadati</taxon>
        <taxon>Pseudomonadota</taxon>
        <taxon>Gammaproteobacteria</taxon>
        <taxon>Candidatus Kentrum</taxon>
    </lineage>
</organism>
<proteinExistence type="predicted"/>
<dbReference type="AlphaFoldDB" id="A0A450RUT2"/>
<dbReference type="EMBL" id="CAADEY010000002">
    <property type="protein sequence ID" value="VFJ42864.1"/>
    <property type="molecule type" value="Genomic_DNA"/>
</dbReference>
<dbReference type="GO" id="GO:0003677">
    <property type="term" value="F:DNA binding"/>
    <property type="evidence" value="ECO:0007669"/>
    <property type="project" value="InterPro"/>
</dbReference>
<gene>
    <name evidence="1" type="ORF">BECKDK2373C_GA0170839_100271</name>
</gene>
<dbReference type="InterPro" id="IPR011067">
    <property type="entry name" value="Plasmid_toxin/cell-grow_inhib"/>
</dbReference>
<dbReference type="Gene3D" id="2.30.30.110">
    <property type="match status" value="1"/>
</dbReference>
<dbReference type="SUPFAM" id="SSF50118">
    <property type="entry name" value="Cell growth inhibitor/plasmid maintenance toxic component"/>
    <property type="match status" value="1"/>
</dbReference>
<name>A0A450RUT2_9GAMM</name>
<dbReference type="InterPro" id="IPR003477">
    <property type="entry name" value="PemK-like"/>
</dbReference>
<sequence length="109" mass="12112">MNNYSKNDVIIVRYPFSDISNSKIRPAVIVSASHVSEDVFIVPLTSKTTFLLPGEFVLKDWVKAGLNVETAVKRGIYTVSGNLIIKRVGAISISDAERLEISLRDWLGF</sequence>
<accession>A0A450RUT2</accession>
<protein>
    <submittedName>
        <fullName evidence="1">mRNA interferase MazF</fullName>
    </submittedName>
</protein>
<reference evidence="1" key="1">
    <citation type="submission" date="2019-02" db="EMBL/GenBank/DDBJ databases">
        <authorList>
            <person name="Gruber-Vodicka R. H."/>
            <person name="Seah K. B. B."/>
        </authorList>
    </citation>
    <scope>NUCLEOTIDE SEQUENCE</scope>
    <source>
        <strain evidence="1">BECK_DK161</strain>
    </source>
</reference>
<dbReference type="Pfam" id="PF02452">
    <property type="entry name" value="PemK_toxin"/>
    <property type="match status" value="1"/>
</dbReference>
<evidence type="ECO:0000313" key="1">
    <source>
        <dbReference type="EMBL" id="VFJ42864.1"/>
    </source>
</evidence>